<dbReference type="GO" id="GO:0004794">
    <property type="term" value="F:threonine deaminase activity"/>
    <property type="evidence" value="ECO:0007669"/>
    <property type="project" value="TreeGrafter"/>
</dbReference>
<dbReference type="GO" id="GO:0006565">
    <property type="term" value="P:L-serine catabolic process"/>
    <property type="evidence" value="ECO:0007669"/>
    <property type="project" value="TreeGrafter"/>
</dbReference>
<keyword evidence="6" id="KW-1185">Reference proteome</keyword>
<evidence type="ECO:0000256" key="3">
    <source>
        <dbReference type="ARBA" id="ARBA00023239"/>
    </source>
</evidence>
<dbReference type="Proteomes" id="UP000191905">
    <property type="component" value="Unassembled WGS sequence"/>
</dbReference>
<dbReference type="Gene3D" id="3.40.50.1100">
    <property type="match status" value="2"/>
</dbReference>
<dbReference type="GO" id="GO:0003941">
    <property type="term" value="F:L-serine ammonia-lyase activity"/>
    <property type="evidence" value="ECO:0007669"/>
    <property type="project" value="TreeGrafter"/>
</dbReference>
<sequence>MKRCGARIEFYDEIEAARQAALANAEQAGATFVSAYANLQMIAGGGTVGLEVLNEWIDTEVILVGIGGGGLASGIATVAKAINPAIEIWAVQSEASPTFIRWKEAGEPVNVHLAESIAEGISGFIEPSTETWPIVRDHIDRILPVSESEIRKAIFWMLDHHQQVVEPSGVAAVAGGIRYAGELAGRRTAVVVTGGNISGDRYRSLTLPPNLYPT</sequence>
<dbReference type="STRING" id="1873176.BFN67_17335"/>
<evidence type="ECO:0000259" key="4">
    <source>
        <dbReference type="Pfam" id="PF00291"/>
    </source>
</evidence>
<dbReference type="InterPro" id="IPR001926">
    <property type="entry name" value="TrpB-like_PALP"/>
</dbReference>
<keyword evidence="3" id="KW-0456">Lyase</keyword>
<dbReference type="GO" id="GO:0009097">
    <property type="term" value="P:isoleucine biosynthetic process"/>
    <property type="evidence" value="ECO:0007669"/>
    <property type="project" value="TreeGrafter"/>
</dbReference>
<evidence type="ECO:0000313" key="6">
    <source>
        <dbReference type="Proteomes" id="UP000191905"/>
    </source>
</evidence>
<dbReference type="InterPro" id="IPR050147">
    <property type="entry name" value="Ser/Thr_Dehydratase"/>
</dbReference>
<comment type="cofactor">
    <cofactor evidence="1">
        <name>pyridoxal 5'-phosphate</name>
        <dbReference type="ChEBI" id="CHEBI:597326"/>
    </cofactor>
</comment>
<protein>
    <submittedName>
        <fullName evidence="5">Pyridoxal-5'-phosphate-dependent protein</fullName>
    </submittedName>
</protein>
<accession>A0A1V8RQX4</accession>
<dbReference type="GO" id="GO:0006567">
    <property type="term" value="P:L-threonine catabolic process"/>
    <property type="evidence" value="ECO:0007669"/>
    <property type="project" value="TreeGrafter"/>
</dbReference>
<evidence type="ECO:0000256" key="1">
    <source>
        <dbReference type="ARBA" id="ARBA00001933"/>
    </source>
</evidence>
<gene>
    <name evidence="5" type="ORF">BFN67_17335</name>
</gene>
<dbReference type="SUPFAM" id="SSF53686">
    <property type="entry name" value="Tryptophan synthase beta subunit-like PLP-dependent enzymes"/>
    <property type="match status" value="1"/>
</dbReference>
<dbReference type="PANTHER" id="PTHR48078">
    <property type="entry name" value="THREONINE DEHYDRATASE, MITOCHONDRIAL-RELATED"/>
    <property type="match status" value="1"/>
</dbReference>
<dbReference type="Pfam" id="PF00291">
    <property type="entry name" value="PALP"/>
    <property type="match status" value="1"/>
</dbReference>
<reference evidence="5 6" key="1">
    <citation type="journal article" date="2016" name="Int. J. Syst. Evol. Microbiol.">
        <title>Pseudaminobacter manganicus sp. nov., isolated from sludge of a manganese mine.</title>
        <authorList>
            <person name="Li J."/>
            <person name="Huang J."/>
            <person name="Liao S."/>
            <person name="Wang G."/>
        </authorList>
    </citation>
    <scope>NUCLEOTIDE SEQUENCE [LARGE SCALE GENOMIC DNA]</scope>
    <source>
        <strain evidence="5 6">JH-7</strain>
    </source>
</reference>
<dbReference type="PANTHER" id="PTHR48078:SF6">
    <property type="entry name" value="L-THREONINE DEHYDRATASE CATABOLIC TDCB"/>
    <property type="match status" value="1"/>
</dbReference>
<dbReference type="AlphaFoldDB" id="A0A1V8RQX4"/>
<dbReference type="InterPro" id="IPR036052">
    <property type="entry name" value="TrpB-like_PALP_sf"/>
</dbReference>
<name>A0A1V8RQX4_9HYPH</name>
<organism evidence="5 6">
    <name type="scientific">Manganibacter manganicus</name>
    <dbReference type="NCBI Taxonomy" id="1873176"/>
    <lineage>
        <taxon>Bacteria</taxon>
        <taxon>Pseudomonadati</taxon>
        <taxon>Pseudomonadota</taxon>
        <taxon>Alphaproteobacteria</taxon>
        <taxon>Hyphomicrobiales</taxon>
        <taxon>Phyllobacteriaceae</taxon>
        <taxon>Manganibacter</taxon>
    </lineage>
</organism>
<keyword evidence="2" id="KW-0663">Pyridoxal phosphate</keyword>
<evidence type="ECO:0000256" key="2">
    <source>
        <dbReference type="ARBA" id="ARBA00022898"/>
    </source>
</evidence>
<dbReference type="EMBL" id="MDET01000014">
    <property type="protein sequence ID" value="OQM75611.1"/>
    <property type="molecule type" value="Genomic_DNA"/>
</dbReference>
<proteinExistence type="predicted"/>
<feature type="domain" description="Tryptophan synthase beta chain-like PALP" evidence="4">
    <location>
        <begin position="1"/>
        <end position="194"/>
    </location>
</feature>
<comment type="caution">
    <text evidence="5">The sequence shown here is derived from an EMBL/GenBank/DDBJ whole genome shotgun (WGS) entry which is preliminary data.</text>
</comment>
<evidence type="ECO:0000313" key="5">
    <source>
        <dbReference type="EMBL" id="OQM75611.1"/>
    </source>
</evidence>